<evidence type="ECO:0000256" key="1">
    <source>
        <dbReference type="SAM" id="SignalP"/>
    </source>
</evidence>
<name>A0A8T0HI39_CERPU</name>
<feature type="signal peptide" evidence="1">
    <location>
        <begin position="1"/>
        <end position="25"/>
    </location>
</feature>
<feature type="chain" id="PRO_5035900501" evidence="1">
    <location>
        <begin position="26"/>
        <end position="139"/>
    </location>
</feature>
<sequence length="139" mass="15433">MPIHRVGFIAVTLLVTIMGIPVVSAEEGNNTFLSNRSMRNLMANVRFDNGSDAEIPHYSDIVIGPRRYASIENKVETGKVLVEVWVQGSSEHKHFELNIGIDRGLVALDNKDHWGVDLFNTVYKSVNIPNGKALATIYP</sequence>
<evidence type="ECO:0000313" key="2">
    <source>
        <dbReference type="EMBL" id="KAG0569022.1"/>
    </source>
</evidence>
<evidence type="ECO:0000313" key="3">
    <source>
        <dbReference type="Proteomes" id="UP000822688"/>
    </source>
</evidence>
<comment type="caution">
    <text evidence="2">The sequence shown here is derived from an EMBL/GenBank/DDBJ whole genome shotgun (WGS) entry which is preliminary data.</text>
</comment>
<keyword evidence="3" id="KW-1185">Reference proteome</keyword>
<dbReference type="Proteomes" id="UP000822688">
    <property type="component" value="Chromosome 6"/>
</dbReference>
<dbReference type="EMBL" id="CM026427">
    <property type="protein sequence ID" value="KAG0569022.1"/>
    <property type="molecule type" value="Genomic_DNA"/>
</dbReference>
<gene>
    <name evidence="2" type="ORF">KC19_6G059900</name>
</gene>
<proteinExistence type="predicted"/>
<organism evidence="2 3">
    <name type="scientific">Ceratodon purpureus</name>
    <name type="common">Fire moss</name>
    <name type="synonym">Dicranum purpureum</name>
    <dbReference type="NCBI Taxonomy" id="3225"/>
    <lineage>
        <taxon>Eukaryota</taxon>
        <taxon>Viridiplantae</taxon>
        <taxon>Streptophyta</taxon>
        <taxon>Embryophyta</taxon>
        <taxon>Bryophyta</taxon>
        <taxon>Bryophytina</taxon>
        <taxon>Bryopsida</taxon>
        <taxon>Dicranidae</taxon>
        <taxon>Pseudoditrichales</taxon>
        <taxon>Ditrichaceae</taxon>
        <taxon>Ceratodon</taxon>
    </lineage>
</organism>
<dbReference type="AlphaFoldDB" id="A0A8T0HI39"/>
<protein>
    <submittedName>
        <fullName evidence="2">Uncharacterized protein</fullName>
    </submittedName>
</protein>
<reference evidence="2 3" key="1">
    <citation type="submission" date="2020-06" db="EMBL/GenBank/DDBJ databases">
        <title>WGS assembly of Ceratodon purpureus strain R40.</title>
        <authorList>
            <person name="Carey S.B."/>
            <person name="Jenkins J."/>
            <person name="Shu S."/>
            <person name="Lovell J.T."/>
            <person name="Sreedasyam A."/>
            <person name="Maumus F."/>
            <person name="Tiley G.P."/>
            <person name="Fernandez-Pozo N."/>
            <person name="Barry K."/>
            <person name="Chen C."/>
            <person name="Wang M."/>
            <person name="Lipzen A."/>
            <person name="Daum C."/>
            <person name="Saski C.A."/>
            <person name="Payton A.C."/>
            <person name="Mcbreen J.C."/>
            <person name="Conrad R.E."/>
            <person name="Kollar L.M."/>
            <person name="Olsson S."/>
            <person name="Huttunen S."/>
            <person name="Landis J.B."/>
            <person name="Wickett N.J."/>
            <person name="Johnson M.G."/>
            <person name="Rensing S.A."/>
            <person name="Grimwood J."/>
            <person name="Schmutz J."/>
            <person name="Mcdaniel S.F."/>
        </authorList>
    </citation>
    <scope>NUCLEOTIDE SEQUENCE [LARGE SCALE GENOMIC DNA]</scope>
    <source>
        <strain evidence="2 3">R40</strain>
    </source>
</reference>
<accession>A0A8T0HI39</accession>
<keyword evidence="1" id="KW-0732">Signal</keyword>